<proteinExistence type="predicted"/>
<dbReference type="PROSITE" id="PS51257">
    <property type="entry name" value="PROKAR_LIPOPROTEIN"/>
    <property type="match status" value="1"/>
</dbReference>
<sequence length="205" mass="20636">MSNHRLLRILPACLTGAILLSACSNMDLGNAGAKTEATGSAGGSSSTNANATLEHCDRSLGTLAIIEDTSAPWYGVLTGQYKLGSTVPVLKLLVQQSNCFVVVERGRGLTGVLGERALQQSGELRNNSNFGKGKIVSADYGLNPSITFSNNNAGGAGASVAGLFGGLGGVVAGLAGNINSKEASTLLNLVDNRSGVQVAAAEGSA</sequence>
<keyword evidence="3" id="KW-1185">Reference proteome</keyword>
<organism evidence="2 3">
    <name type="scientific">Collimonas pratensis</name>
    <dbReference type="NCBI Taxonomy" id="279113"/>
    <lineage>
        <taxon>Bacteria</taxon>
        <taxon>Pseudomonadati</taxon>
        <taxon>Pseudomonadota</taxon>
        <taxon>Betaproteobacteria</taxon>
        <taxon>Burkholderiales</taxon>
        <taxon>Oxalobacteraceae</taxon>
        <taxon>Collimonas</taxon>
    </lineage>
</organism>
<evidence type="ECO:0000313" key="3">
    <source>
        <dbReference type="Proteomes" id="UP000074914"/>
    </source>
</evidence>
<dbReference type="Pfam" id="PF03783">
    <property type="entry name" value="CsgG"/>
    <property type="match status" value="1"/>
</dbReference>
<keyword evidence="1" id="KW-0732">Signal</keyword>
<accession>A0ABN4MH15</accession>
<reference evidence="2 3" key="1">
    <citation type="submission" date="2015-11" db="EMBL/GenBank/DDBJ databases">
        <title>Exploring the genomic traits of fungus-feeding bacterial genus Collimonas.</title>
        <authorList>
            <person name="Song C."/>
            <person name="Schmidt R."/>
            <person name="de Jager V."/>
            <person name="Krzyzanowska D."/>
            <person name="Jongedijk E."/>
            <person name="Cankar K."/>
            <person name="Beekwilder J."/>
            <person name="van Veen A."/>
            <person name="de Boer W."/>
            <person name="van Veen J.A."/>
            <person name="Garbeva P."/>
        </authorList>
    </citation>
    <scope>NUCLEOTIDE SEQUENCE [LARGE SCALE GENOMIC DNA]</scope>
    <source>
        <strain evidence="2 3">Ter291</strain>
    </source>
</reference>
<protein>
    <submittedName>
        <fullName evidence="2">Curli production assembly/transport component CsgG family protein</fullName>
    </submittedName>
</protein>
<gene>
    <name evidence="2" type="ORF">CPter291_3675</name>
</gene>
<evidence type="ECO:0000313" key="2">
    <source>
        <dbReference type="EMBL" id="AMP15909.1"/>
    </source>
</evidence>
<name>A0ABN4MH15_9BURK</name>
<dbReference type="InterPro" id="IPR005534">
    <property type="entry name" value="Curli_assmbl/transp-comp_CsgG"/>
</dbReference>
<dbReference type="RefSeq" id="WP_335340345.1">
    <property type="nucleotide sequence ID" value="NZ_CP013236.1"/>
</dbReference>
<evidence type="ECO:0000256" key="1">
    <source>
        <dbReference type="SAM" id="SignalP"/>
    </source>
</evidence>
<dbReference type="EMBL" id="CP013236">
    <property type="protein sequence ID" value="AMP15909.1"/>
    <property type="molecule type" value="Genomic_DNA"/>
</dbReference>
<feature type="chain" id="PRO_5046333535" evidence="1">
    <location>
        <begin position="23"/>
        <end position="205"/>
    </location>
</feature>
<dbReference type="Proteomes" id="UP000074914">
    <property type="component" value="Chromosome"/>
</dbReference>
<feature type="signal peptide" evidence="1">
    <location>
        <begin position="1"/>
        <end position="22"/>
    </location>
</feature>